<dbReference type="SUPFAM" id="SSF48371">
    <property type="entry name" value="ARM repeat"/>
    <property type="match status" value="1"/>
</dbReference>
<evidence type="ECO:0000259" key="3">
    <source>
        <dbReference type="Pfam" id="PF10304"/>
    </source>
</evidence>
<dbReference type="PANTHER" id="PTHR20959:SF1">
    <property type="entry name" value="TRANSPORT AND GOLGI ORGANIZATION PROTEIN 6 HOMOLOG"/>
    <property type="match status" value="1"/>
</dbReference>
<dbReference type="AlphaFoldDB" id="A0A8H3WXN4"/>
<dbReference type="Proteomes" id="UP000439903">
    <property type="component" value="Unassembled WGS sequence"/>
</dbReference>
<dbReference type="InterPro" id="IPR011989">
    <property type="entry name" value="ARM-like"/>
</dbReference>
<dbReference type="Pfam" id="PF25267">
    <property type="entry name" value="TANGO6_N"/>
    <property type="match status" value="1"/>
</dbReference>
<evidence type="ECO:0000256" key="1">
    <source>
        <dbReference type="ARBA" id="ARBA00005724"/>
    </source>
</evidence>
<dbReference type="InterPro" id="IPR057407">
    <property type="entry name" value="HEAT_TANGO6"/>
</dbReference>
<reference evidence="7 8" key="1">
    <citation type="journal article" date="2019" name="Environ. Microbiol.">
        <title>At the nexus of three kingdoms: the genome of the mycorrhizal fungus Gigaspora margarita provides insights into plant, endobacterial and fungal interactions.</title>
        <authorList>
            <person name="Venice F."/>
            <person name="Ghignone S."/>
            <person name="Salvioli di Fossalunga A."/>
            <person name="Amselem J."/>
            <person name="Novero M."/>
            <person name="Xianan X."/>
            <person name="Sedzielewska Toro K."/>
            <person name="Morin E."/>
            <person name="Lipzen A."/>
            <person name="Grigoriev I.V."/>
            <person name="Henrissat B."/>
            <person name="Martin F.M."/>
            <person name="Bonfante P."/>
        </authorList>
    </citation>
    <scope>NUCLEOTIDE SEQUENCE [LARGE SCALE GENOMIC DNA]</scope>
    <source>
        <strain evidence="7 8">BEG34</strain>
    </source>
</reference>
<dbReference type="Pfam" id="PF10304">
    <property type="entry name" value="RTP1_C2"/>
    <property type="match status" value="1"/>
</dbReference>
<dbReference type="Pfam" id="PF23565">
    <property type="entry name" value="ARM_TANGO6"/>
    <property type="match status" value="1"/>
</dbReference>
<dbReference type="Gene3D" id="1.25.10.10">
    <property type="entry name" value="Leucine-rich Repeat Variant"/>
    <property type="match status" value="1"/>
</dbReference>
<comment type="similarity">
    <text evidence="1">Belongs to the Tango6 family.</text>
</comment>
<dbReference type="PANTHER" id="PTHR20959">
    <property type="entry name" value="TRANSPORT AND GOLGI ORGANIZATION PROTEIN 6 FAMILY MEMBER"/>
    <property type="match status" value="1"/>
</dbReference>
<evidence type="ECO:0000313" key="7">
    <source>
        <dbReference type="EMBL" id="KAF0348293.1"/>
    </source>
</evidence>
<evidence type="ECO:0000259" key="5">
    <source>
        <dbReference type="Pfam" id="PF23565"/>
    </source>
</evidence>
<gene>
    <name evidence="7" type="ORF">F8M41_015563</name>
</gene>
<accession>A0A8H3WXN4</accession>
<comment type="caution">
    <text evidence="7">The sequence shown here is derived from an EMBL/GenBank/DDBJ whole genome shotgun (WGS) entry which is preliminary data.</text>
</comment>
<dbReference type="InterPro" id="IPR019451">
    <property type="entry name" value="Rtp1_C1"/>
</dbReference>
<evidence type="ECO:0000256" key="2">
    <source>
        <dbReference type="PROSITE-ProRule" id="PRU00103"/>
    </source>
</evidence>
<dbReference type="InterPro" id="IPR039600">
    <property type="entry name" value="TANGO6/Rtp1"/>
</dbReference>
<dbReference type="OrthoDB" id="39591at2759"/>
<protein>
    <submittedName>
        <fullName evidence="7">ARM repeat-containing protein</fullName>
    </submittedName>
</protein>
<feature type="domain" description="TANGO6 N-terminal" evidence="6">
    <location>
        <begin position="27"/>
        <end position="248"/>
    </location>
</feature>
<proteinExistence type="inferred from homology"/>
<dbReference type="GO" id="GO:0009306">
    <property type="term" value="P:protein secretion"/>
    <property type="evidence" value="ECO:0007669"/>
    <property type="project" value="TreeGrafter"/>
</dbReference>
<dbReference type="Pfam" id="PF10363">
    <property type="entry name" value="RTP1_C1"/>
    <property type="match status" value="1"/>
</dbReference>
<dbReference type="InterPro" id="IPR019414">
    <property type="entry name" value="Rtp1_C2"/>
</dbReference>
<dbReference type="InterPro" id="IPR057347">
    <property type="entry name" value="TANGO6_N"/>
</dbReference>
<feature type="domain" description="TANGO6 HEAT repeat" evidence="5">
    <location>
        <begin position="314"/>
        <end position="566"/>
    </location>
</feature>
<evidence type="ECO:0000259" key="6">
    <source>
        <dbReference type="Pfam" id="PF25267"/>
    </source>
</evidence>
<sequence length="1035" mass="117376">MANTVDTLKNLDSKLLNLLNSAHILVGTSNEEIRAGSIKEKLSSRLKQLEENEYEHETDGNSTVVAESVMQEKPFNTAVREKFVEKCLELLGSLETTLINIIDIKENKKANEPELLGIRDMNLVHTMLEIVISWGIYPCLMTGVGIPISRRTRSRHFQQEFLNNPTNEEAEKRLSPQSRYIYLFKLMQSLIKIAYSPSLKQTMFTTVSSMIRTRHLTDIYSALLQLAYGPLPTSDKSDTHTENKLVIPDKSAIERQHGDFILMRKECINMFGRLFEREDPFRSLEALTMLLGSPLHPAPKWLKNVCGRFLTQILLRPNGVKSVMNFMIGGESEVGLTQFETISKLILSVPAQAKSSEDYFSIICPQLLNILQSTSTLPSLQIPNINNTTLPIVKVAAFTIIRMADKFPVITKKFIIANIFSTLWKWWGLTPDDNQSFQHYDSSTDLDPLIMDEQSLQLTIATIHHILVGSEPIPGLLQMFLEDSVVPLYYLYSFTCSSKSFLKNIVSDILLAYFGILNINEGVEGLKEILLRKTKKRIAPNAGDVGEIYFAPGTAGGVVMRLRMVALNFSNIETSIDVNIFVDFLKRISNNELAGDFFMYILNEYTSLQSLQLHEQNSRYFLTLLQLILSMIENLGSVILQKPGQIIAFVNNVLERYHQKISRVKQETNVNKSIFGELDNIVKDIDEEELMEDENEDDEILSLALTLLTSLLAEHKVLSAKDFSLLTLIKNNLSLQNHHSPSIRSLSRNLQLTISAREASSQTSNADKSNEQIRRQEGYKKFQEAMEALQDDILPIKARGLVILKEMVLEKDIIMEEGENLNKVLDIFVNMVQDEESFIYFNAVKGLSALTDIHGEKIMKKLTAIYVDGSQNLDNRLRIGEAILQTIQRCGDVLGKYITALLPPLLFVLNREHNQTLKVSALSIIGCACETSPLALSTWFRDVIDWVLNILDIQKEVEIRRASIVLLLSLFRGISSHSQTIFIIPKDLLERIWRTLKYIEETDKDELIRYYARIGISDLDATSHEELFGSVLPNV</sequence>
<feature type="domain" description="RNA polymerase II assembly factor Rtp1 C-terminal" evidence="4">
    <location>
        <begin position="782"/>
        <end position="892"/>
    </location>
</feature>
<dbReference type="EMBL" id="WTPW01003274">
    <property type="protein sequence ID" value="KAF0348293.1"/>
    <property type="molecule type" value="Genomic_DNA"/>
</dbReference>
<dbReference type="PROSITE" id="PS50077">
    <property type="entry name" value="HEAT_REPEAT"/>
    <property type="match status" value="1"/>
</dbReference>
<name>A0A8H3WXN4_GIGMA</name>
<evidence type="ECO:0000313" key="8">
    <source>
        <dbReference type="Proteomes" id="UP000439903"/>
    </source>
</evidence>
<dbReference type="InterPro" id="IPR016024">
    <property type="entry name" value="ARM-type_fold"/>
</dbReference>
<dbReference type="InterPro" id="IPR021133">
    <property type="entry name" value="HEAT_type_2"/>
</dbReference>
<feature type="repeat" description="HEAT" evidence="2">
    <location>
        <begin position="824"/>
        <end position="862"/>
    </location>
</feature>
<evidence type="ECO:0000259" key="4">
    <source>
        <dbReference type="Pfam" id="PF10363"/>
    </source>
</evidence>
<keyword evidence="8" id="KW-1185">Reference proteome</keyword>
<feature type="domain" description="RNA polymerase II assembly factor Rtp1 C-terminal" evidence="3">
    <location>
        <begin position="989"/>
        <end position="1021"/>
    </location>
</feature>
<organism evidence="7 8">
    <name type="scientific">Gigaspora margarita</name>
    <dbReference type="NCBI Taxonomy" id="4874"/>
    <lineage>
        <taxon>Eukaryota</taxon>
        <taxon>Fungi</taxon>
        <taxon>Fungi incertae sedis</taxon>
        <taxon>Mucoromycota</taxon>
        <taxon>Glomeromycotina</taxon>
        <taxon>Glomeromycetes</taxon>
        <taxon>Diversisporales</taxon>
        <taxon>Gigasporaceae</taxon>
        <taxon>Gigaspora</taxon>
    </lineage>
</organism>